<keyword evidence="1" id="KW-1133">Transmembrane helix</keyword>
<feature type="transmembrane region" description="Helical" evidence="1">
    <location>
        <begin position="213"/>
        <end position="238"/>
    </location>
</feature>
<dbReference type="Proteomes" id="UP000188324">
    <property type="component" value="Chromosome"/>
</dbReference>
<dbReference type="STRING" id="1610493.RPIT_00880"/>
<accession>A0A1Q2CBS2</accession>
<keyword evidence="1" id="KW-0812">Transmembrane</keyword>
<dbReference type="InterPro" id="IPR025645">
    <property type="entry name" value="DUF4349"/>
</dbReference>
<dbReference type="Pfam" id="PF14257">
    <property type="entry name" value="DUF4349"/>
    <property type="match status" value="1"/>
</dbReference>
<dbReference type="KEGG" id="tfl:RPIT_00880"/>
<protein>
    <recommendedName>
        <fullName evidence="2">DUF4349 domain-containing protein</fullName>
    </recommendedName>
</protein>
<evidence type="ECO:0000313" key="4">
    <source>
        <dbReference type="Proteomes" id="UP000188324"/>
    </source>
</evidence>
<dbReference type="AlphaFoldDB" id="A0A1Q2CBS2"/>
<evidence type="ECO:0000313" key="3">
    <source>
        <dbReference type="EMBL" id="AQP43551.1"/>
    </source>
</evidence>
<proteinExistence type="predicted"/>
<reference evidence="3 4" key="1">
    <citation type="journal article" date="2016" name="Int. J. Syst. Evol. Microbiol.">
        <title>Tessaracoccus flavus sp. nov., isolated from the drainage system of a lindane-producing factory.</title>
        <authorList>
            <person name="Kumari R."/>
            <person name="Singh P."/>
            <person name="Schumann P."/>
            <person name="Lal R."/>
        </authorList>
    </citation>
    <scope>NUCLEOTIDE SEQUENCE [LARGE SCALE GENOMIC DNA]</scope>
    <source>
        <strain evidence="3 4">RP1T</strain>
    </source>
</reference>
<dbReference type="RefSeq" id="WP_077339643.1">
    <property type="nucleotide sequence ID" value="NZ_CP019605.1"/>
</dbReference>
<organism evidence="3 4">
    <name type="scientific">Tessaracoccus flavus</name>
    <dbReference type="NCBI Taxonomy" id="1610493"/>
    <lineage>
        <taxon>Bacteria</taxon>
        <taxon>Bacillati</taxon>
        <taxon>Actinomycetota</taxon>
        <taxon>Actinomycetes</taxon>
        <taxon>Propionibacteriales</taxon>
        <taxon>Propionibacteriaceae</taxon>
        <taxon>Tessaracoccus</taxon>
    </lineage>
</organism>
<gene>
    <name evidence="3" type="ORF">RPIT_00880</name>
</gene>
<sequence length="266" mass="28993">MPEQGGDEAGDGDRMIIRAKVLRLEVESTPDAVTQVREIAREYDGSVTDMQVATDSEEWLYRYEKDGTIVGDGAALRGWVTVRVPSETYEEFVDDVAGVGVVKFQSEATSDVTQEHVDLSARLENLRAQEARLREFFDEARTVKDMLAIETELSRVRGEIESMDAQVTYLERQAAMATVTIELTEPRAVVRPGGESWGFVDAITNGIRGAAGLLTGTITVLIATAPVWLTALVLFFPIRAFLRRRAERGAAGSGDSVDPGSVPPAA</sequence>
<keyword evidence="1" id="KW-0472">Membrane</keyword>
<dbReference type="EMBL" id="CP019605">
    <property type="protein sequence ID" value="AQP43551.1"/>
    <property type="molecule type" value="Genomic_DNA"/>
</dbReference>
<feature type="domain" description="DUF4349" evidence="2">
    <location>
        <begin position="14"/>
        <end position="237"/>
    </location>
</feature>
<keyword evidence="4" id="KW-1185">Reference proteome</keyword>
<name>A0A1Q2CBS2_9ACTN</name>
<evidence type="ECO:0000259" key="2">
    <source>
        <dbReference type="Pfam" id="PF14257"/>
    </source>
</evidence>
<evidence type="ECO:0000256" key="1">
    <source>
        <dbReference type="SAM" id="Phobius"/>
    </source>
</evidence>